<accession>A0A5B2VBD8</accession>
<organism evidence="1 2">
    <name type="scientific">Salinarimonas soli</name>
    <dbReference type="NCBI Taxonomy" id="1638099"/>
    <lineage>
        <taxon>Bacteria</taxon>
        <taxon>Pseudomonadati</taxon>
        <taxon>Pseudomonadota</taxon>
        <taxon>Alphaproteobacteria</taxon>
        <taxon>Hyphomicrobiales</taxon>
        <taxon>Salinarimonadaceae</taxon>
        <taxon>Salinarimonas</taxon>
    </lineage>
</organism>
<comment type="caution">
    <text evidence="1">The sequence shown here is derived from an EMBL/GenBank/DDBJ whole genome shotgun (WGS) entry which is preliminary data.</text>
</comment>
<evidence type="ECO:0000313" key="1">
    <source>
        <dbReference type="EMBL" id="KAA2236076.1"/>
    </source>
</evidence>
<dbReference type="EMBL" id="VUOA01000028">
    <property type="protein sequence ID" value="KAA2236076.1"/>
    <property type="molecule type" value="Genomic_DNA"/>
</dbReference>
<proteinExistence type="predicted"/>
<reference evidence="1 2" key="2">
    <citation type="submission" date="2019-09" db="EMBL/GenBank/DDBJ databases">
        <authorList>
            <person name="Jin C."/>
        </authorList>
    </citation>
    <scope>NUCLEOTIDE SEQUENCE [LARGE SCALE GENOMIC DNA]</scope>
    <source>
        <strain evidence="1 2">BN140002</strain>
    </source>
</reference>
<reference evidence="1 2" key="1">
    <citation type="submission" date="2019-09" db="EMBL/GenBank/DDBJ databases">
        <title>Salinarimonas rosea gen. nov., sp. nov., a new member of the a-2 subgroup of the Proteobacteria.</title>
        <authorList>
            <person name="Liu J."/>
        </authorList>
    </citation>
    <scope>NUCLEOTIDE SEQUENCE [LARGE SCALE GENOMIC DNA]</scope>
    <source>
        <strain evidence="1 2">BN140002</strain>
    </source>
</reference>
<keyword evidence="2" id="KW-1185">Reference proteome</keyword>
<protein>
    <submittedName>
        <fullName evidence="1">DUF29 domain-containing protein</fullName>
    </submittedName>
</protein>
<dbReference type="PANTHER" id="PTHR34235">
    <property type="entry name" value="SLR1203 PROTEIN-RELATED"/>
    <property type="match status" value="1"/>
</dbReference>
<dbReference type="Pfam" id="PF01724">
    <property type="entry name" value="DUF29"/>
    <property type="match status" value="1"/>
</dbReference>
<dbReference type="AlphaFoldDB" id="A0A5B2VBD8"/>
<dbReference type="Proteomes" id="UP000323142">
    <property type="component" value="Unassembled WGS sequence"/>
</dbReference>
<dbReference type="OrthoDB" id="425753at2"/>
<sequence>MMDEPGRRRDSLYETDFFRWTQEQAERLRRAGAERVNAPLDWENLAEEIESLGRRDRREATSLLSLILIHLVKLAHSPRSEPRRGWIKELRAFRKRLDRVLRDSPSLAARVPDFVSEERGRVTELTEGLFLEQGEPVDEGRIAAYLDALPMDAIRDEAFIPDPPEPLP</sequence>
<evidence type="ECO:0000313" key="2">
    <source>
        <dbReference type="Proteomes" id="UP000323142"/>
    </source>
</evidence>
<name>A0A5B2VBD8_9HYPH</name>
<dbReference type="PANTHER" id="PTHR34235:SF4">
    <property type="entry name" value="SLR0291 PROTEIN"/>
    <property type="match status" value="1"/>
</dbReference>
<dbReference type="Gene3D" id="1.20.1220.20">
    <property type="entry name" value="Uncharcterised protein PF01724"/>
    <property type="match status" value="1"/>
</dbReference>
<gene>
    <name evidence="1" type="ORF">F0L46_15265</name>
</gene>
<dbReference type="InterPro" id="IPR002636">
    <property type="entry name" value="DUF29"/>
</dbReference>